<feature type="compositionally biased region" description="Polar residues" evidence="2">
    <location>
        <begin position="1268"/>
        <end position="1284"/>
    </location>
</feature>
<feature type="compositionally biased region" description="Polar residues" evidence="2">
    <location>
        <begin position="515"/>
        <end position="530"/>
    </location>
</feature>
<feature type="region of interest" description="Disordered" evidence="2">
    <location>
        <begin position="1674"/>
        <end position="1693"/>
    </location>
</feature>
<feature type="compositionally biased region" description="Basic and acidic residues" evidence="2">
    <location>
        <begin position="62"/>
        <end position="73"/>
    </location>
</feature>
<organism evidence="3 4">
    <name type="scientific">Centaurea solstitialis</name>
    <name type="common">yellow star-thistle</name>
    <dbReference type="NCBI Taxonomy" id="347529"/>
    <lineage>
        <taxon>Eukaryota</taxon>
        <taxon>Viridiplantae</taxon>
        <taxon>Streptophyta</taxon>
        <taxon>Embryophyta</taxon>
        <taxon>Tracheophyta</taxon>
        <taxon>Spermatophyta</taxon>
        <taxon>Magnoliopsida</taxon>
        <taxon>eudicotyledons</taxon>
        <taxon>Gunneridae</taxon>
        <taxon>Pentapetalae</taxon>
        <taxon>asterids</taxon>
        <taxon>campanulids</taxon>
        <taxon>Asterales</taxon>
        <taxon>Asteraceae</taxon>
        <taxon>Carduoideae</taxon>
        <taxon>Cardueae</taxon>
        <taxon>Centaureinae</taxon>
        <taxon>Centaurea</taxon>
    </lineage>
</organism>
<feature type="compositionally biased region" description="Polar residues" evidence="2">
    <location>
        <begin position="984"/>
        <end position="994"/>
    </location>
</feature>
<evidence type="ECO:0000256" key="1">
    <source>
        <dbReference type="SAM" id="Coils"/>
    </source>
</evidence>
<feature type="compositionally biased region" description="Basic and acidic residues" evidence="2">
    <location>
        <begin position="1041"/>
        <end position="1051"/>
    </location>
</feature>
<reference evidence="3" key="1">
    <citation type="submission" date="2023-03" db="EMBL/GenBank/DDBJ databases">
        <title>Chromosome-scale reference genome and RAD-based genetic map of yellow starthistle (Centaurea solstitialis) reveal putative structural variation and QTLs associated with invader traits.</title>
        <authorList>
            <person name="Reatini B."/>
            <person name="Cang F.A."/>
            <person name="Jiang Q."/>
            <person name="Mckibben M.T.W."/>
            <person name="Barker M.S."/>
            <person name="Rieseberg L.H."/>
            <person name="Dlugosch K.M."/>
        </authorList>
    </citation>
    <scope>NUCLEOTIDE SEQUENCE</scope>
    <source>
        <strain evidence="3">CAN-66</strain>
        <tissue evidence="3">Leaf</tissue>
    </source>
</reference>
<feature type="region of interest" description="Disordered" evidence="2">
    <location>
        <begin position="287"/>
        <end position="310"/>
    </location>
</feature>
<protein>
    <submittedName>
        <fullName evidence="3">Uncharacterized protein</fullName>
    </submittedName>
</protein>
<feature type="region of interest" description="Disordered" evidence="2">
    <location>
        <begin position="15"/>
        <end position="73"/>
    </location>
</feature>
<feature type="region of interest" description="Disordered" evidence="2">
    <location>
        <begin position="651"/>
        <end position="671"/>
    </location>
</feature>
<name>A0AA38U6N3_9ASTR</name>
<evidence type="ECO:0000313" key="3">
    <source>
        <dbReference type="EMBL" id="KAJ9568166.1"/>
    </source>
</evidence>
<feature type="compositionally biased region" description="Polar residues" evidence="2">
    <location>
        <begin position="46"/>
        <end position="61"/>
    </location>
</feature>
<feature type="region of interest" description="Disordered" evidence="2">
    <location>
        <begin position="722"/>
        <end position="802"/>
    </location>
</feature>
<feature type="compositionally biased region" description="Basic and acidic residues" evidence="2">
    <location>
        <begin position="753"/>
        <end position="772"/>
    </location>
</feature>
<comment type="caution">
    <text evidence="3">The sequence shown here is derived from an EMBL/GenBank/DDBJ whole genome shotgun (WGS) entry which is preliminary data.</text>
</comment>
<dbReference type="EMBL" id="JARYMX010000001">
    <property type="protein sequence ID" value="KAJ9568166.1"/>
    <property type="molecule type" value="Genomic_DNA"/>
</dbReference>
<sequence length="1721" mass="187841">MPGNGVGDRVHNFFAQDNLPQGPRSQVGDGNWSLNDNLWAGGQKQFGVSDSSPRNYNPQQSETERGHESQRVPDPHIFNITQTSARPEFARSLSHREQPNSNGYMYGRQNFQTRPDEANFLGVDTEYGRSNGNQRGFPFSESNRSWLPASPKDLFRSETSEAHGSFDLFGGQQHQMNNSQYPMQPLQQQQQPGFGDIQQLQQQLMLRKMQELQRQELQRQAIQRRQEDLRQLEARQQNALNQTSPFARQASGSHPHGLVNDTPTSDSSGYAWNELAAGNNTNWLQRASPAMQGSSSGLAFSPEQGQPQRSMGFVQQQVDQSLYGVPVSTSRGHLDQYPHIATDKAPVQPLPGYNISFPGNHYAVIPEQLTMQDGGSVNRQGLPGKSLFGNASGQGPISGTRMDHVQPLKAPQSTSVQEMVQDKSAPEATSSHGAASLDPDEEKILFGSDDNIWDAFGSSKNMGGGVSSLLDDNEFGSGLPSLQSGSWSALMQSAVAETSSGGAGVQEEWPDLNFQSPELQSSGKQPSTYEDSGKHQKGSSAVNLPNAPALGFGSVPFADGVNMNDKQRSNMGFPHHGKNNLYEHCERLITINYSKLTNQHSTGGSNWLNRGSLQKVGVQESQLFGNSANAGFNINENDNSLQQSQSNDWKRFTHDETGQGDGTSSVNPMLHPNIEREPIKREGIAVSNTAIIPNLSNLQGGNHSNQFSPNNHHLNYWKHVDSSVKSKGSENSEKSQRRLNKGPQVSESSFNSSDKEDLKAHEMESSSRRENSNDSYRSSSSHLHNTVGPRERFSSDAGDSRVLPGAQQSLLNQAGRMTSGPRKFQYHPMGNVEEDTGMSFGARQGANTRAVPLQHSRGIVGQDQGNYGHAKTSGQGYAPELEGVPKGSDDMRFKGMIPGHMPNIFTPHDRSAGLSTSDRASQPRYFLNFRALYFLPLIQYKKLLQHLFRHLLTCIVDSSVKTCWSFFTRDARTENSDGSFGGHQRSQSSNSQGIGLQLGPPSQRLPLPNHASPRAMQPVNPNPRGKGHSEMSPFLPLQETSHGEFKNDRMRAQSANETSGHKMMNNFSAALGADFPNSRNQHQNHQIAGARGQALANRSGNESFNGDSPQIRQSDESRGRPYDNAVSSERVLASQPSTGEKLPASQPHAITGVSQQGAFPKMLPNPWANLPTQQLLSGNQPRKGPSNLSPSHQLNIVESTSLSQQNLEQQEAQKRGNSVSMYDGNSLNSQGLTSVGDQSAKESPSLNLSSEKVDRGQMTNGPPIGKDSVNTPFSDASSLNPTASQRDLEAFGRSLKPNNLQQNSSILNQMKGTRNTDNDPNNRALKRFKESDNNLGGQHVAPWSGKPTEQISHTTIPSGDSEIPRFAMVTDNNVMQNVASPPANVLSKDVLVLDSGSRSCIPGNNTTSREIEHSHVNPQMAPSWFDQYGTFKSGQMLSQRADAVRSLEQPSSIGKGSGSLETHDSKEEASAAADSQTGGILKTAFPSSVAVEQTNASVQSLVNVRSKKRKGSTAELHPWLKEVAGGVKELQSICAASMEWCRATNRLMEKACFLAYDGEVIEGIHPMPRPKRRIILTTQLMQQLFPPPPAALLSTDSISSFKSVAFHAARLALGNACNVVSSVRSRSVLWVLDLSSFLARLDKSASILDLRVEFQDLEKFSIINRFAKFHGRAVQPDGGGPEASSSSNTSAANTPKIYPQRYVIAVPLPKNLPERVQCLSL</sequence>
<feature type="compositionally biased region" description="Polar residues" evidence="2">
    <location>
        <begin position="1096"/>
        <end position="1112"/>
    </location>
</feature>
<feature type="region of interest" description="Disordered" evidence="2">
    <location>
        <begin position="1329"/>
        <end position="1363"/>
    </location>
</feature>
<feature type="coiled-coil region" evidence="1">
    <location>
        <begin position="200"/>
        <end position="242"/>
    </location>
</feature>
<feature type="region of interest" description="Disordered" evidence="2">
    <location>
        <begin position="87"/>
        <end position="109"/>
    </location>
</feature>
<feature type="region of interest" description="Disordered" evidence="2">
    <location>
        <begin position="974"/>
        <end position="1284"/>
    </location>
</feature>
<feature type="compositionally biased region" description="Polar residues" evidence="2">
    <location>
        <begin position="1077"/>
        <end position="1086"/>
    </location>
</feature>
<proteinExistence type="predicted"/>
<keyword evidence="4" id="KW-1185">Reference proteome</keyword>
<feature type="compositionally biased region" description="Polar residues" evidence="2">
    <location>
        <begin position="261"/>
        <end position="270"/>
    </location>
</feature>
<dbReference type="PANTHER" id="PTHR31267">
    <property type="entry name" value="DENTIN SIALOPHOSPHOPROTEIN-LIKE PROTEIN"/>
    <property type="match status" value="1"/>
</dbReference>
<feature type="compositionally biased region" description="Polar residues" evidence="2">
    <location>
        <begin position="128"/>
        <end position="145"/>
    </location>
</feature>
<feature type="region of interest" description="Disordered" evidence="2">
    <location>
        <begin position="122"/>
        <end position="147"/>
    </location>
</feature>
<feature type="compositionally biased region" description="Polar residues" evidence="2">
    <location>
        <begin position="743"/>
        <end position="752"/>
    </location>
</feature>
<evidence type="ECO:0000313" key="4">
    <source>
        <dbReference type="Proteomes" id="UP001172457"/>
    </source>
</evidence>
<feature type="compositionally biased region" description="Polar residues" evidence="2">
    <location>
        <begin position="1170"/>
        <end position="1250"/>
    </location>
</feature>
<feature type="region of interest" description="Disordered" evidence="2">
    <location>
        <begin position="515"/>
        <end position="545"/>
    </location>
</feature>
<feature type="compositionally biased region" description="Low complexity" evidence="2">
    <location>
        <begin position="773"/>
        <end position="785"/>
    </location>
</feature>
<evidence type="ECO:0000256" key="2">
    <source>
        <dbReference type="SAM" id="MobiDB-lite"/>
    </source>
</evidence>
<feature type="region of interest" description="Disordered" evidence="2">
    <location>
        <begin position="409"/>
        <end position="441"/>
    </location>
</feature>
<gene>
    <name evidence="3" type="ORF">OSB04_004132</name>
</gene>
<feature type="region of interest" description="Disordered" evidence="2">
    <location>
        <begin position="246"/>
        <end position="272"/>
    </location>
</feature>
<keyword evidence="1" id="KW-0175">Coiled coil</keyword>
<feature type="region of interest" description="Disordered" evidence="2">
    <location>
        <begin position="1444"/>
        <end position="1476"/>
    </location>
</feature>
<feature type="compositionally biased region" description="Basic and acidic residues" evidence="2">
    <location>
        <begin position="722"/>
        <end position="736"/>
    </location>
</feature>
<dbReference type="Proteomes" id="UP001172457">
    <property type="component" value="Chromosome 1"/>
</dbReference>
<feature type="compositionally biased region" description="Low complexity" evidence="2">
    <location>
        <begin position="1683"/>
        <end position="1693"/>
    </location>
</feature>
<accession>A0AA38U6N3</accession>
<feature type="compositionally biased region" description="Polar residues" evidence="2">
    <location>
        <begin position="1347"/>
        <end position="1358"/>
    </location>
</feature>
<feature type="compositionally biased region" description="Polar residues" evidence="2">
    <location>
        <begin position="99"/>
        <end position="109"/>
    </location>
</feature>
<dbReference type="PANTHER" id="PTHR31267:SF2">
    <property type="entry name" value="EXPRESSED PROTEIN"/>
    <property type="match status" value="1"/>
</dbReference>